<feature type="region of interest" description="Disordered" evidence="1">
    <location>
        <begin position="1"/>
        <end position="32"/>
    </location>
</feature>
<gene>
    <name evidence="2" type="ORF">CPAG_06216</name>
</gene>
<protein>
    <submittedName>
        <fullName evidence="2">Uncharacterized protein</fullName>
    </submittedName>
</protein>
<dbReference type="EMBL" id="DS268112">
    <property type="protein sequence ID" value="KMM69903.1"/>
    <property type="molecule type" value="Genomic_DNA"/>
</dbReference>
<dbReference type="AlphaFoldDB" id="A0A0J6FHV6"/>
<organism evidence="2 3">
    <name type="scientific">Coccidioides posadasii RMSCC 3488</name>
    <dbReference type="NCBI Taxonomy" id="454284"/>
    <lineage>
        <taxon>Eukaryota</taxon>
        <taxon>Fungi</taxon>
        <taxon>Dikarya</taxon>
        <taxon>Ascomycota</taxon>
        <taxon>Pezizomycotina</taxon>
        <taxon>Eurotiomycetes</taxon>
        <taxon>Eurotiomycetidae</taxon>
        <taxon>Onygenales</taxon>
        <taxon>Onygenaceae</taxon>
        <taxon>Coccidioides</taxon>
    </lineage>
</organism>
<sequence>MGKVDDNWPRVEESSVPRSEKRATGLPREHLGECGGRFSAPLAEPPKSTPRSMWFCLLHLVSDLQGLVHFLGKFEVKSEVESIGLWMRRLTRMPDYAVRGPNLVRKNVDGLRFKHFVHAHTQNRTSSGCIQLNPSQLRIRTFAFVAGTYNSARKIPNQRNLGERVSLQDRTERVKTFCED</sequence>
<accession>A0A0J6FHV6</accession>
<proteinExistence type="predicted"/>
<evidence type="ECO:0000313" key="2">
    <source>
        <dbReference type="EMBL" id="KMM69903.1"/>
    </source>
</evidence>
<dbReference type="VEuPathDB" id="FungiDB:CPAG_06216"/>
<reference evidence="3" key="2">
    <citation type="journal article" date="2009" name="Genome Res.">
        <title>Comparative genomic analyses of the human fungal pathogens Coccidioides and their relatives.</title>
        <authorList>
            <person name="Sharpton T.J."/>
            <person name="Stajich J.E."/>
            <person name="Rounsley S.D."/>
            <person name="Gardner M.J."/>
            <person name="Wortman J.R."/>
            <person name="Jordar V.S."/>
            <person name="Maiti R."/>
            <person name="Kodira C.D."/>
            <person name="Neafsey D.E."/>
            <person name="Zeng Q."/>
            <person name="Hung C.-Y."/>
            <person name="McMahan C."/>
            <person name="Muszewska A."/>
            <person name="Grynberg M."/>
            <person name="Mandel M.A."/>
            <person name="Kellner E.M."/>
            <person name="Barker B.M."/>
            <person name="Galgiani J.N."/>
            <person name="Orbach M.J."/>
            <person name="Kirkland T.N."/>
            <person name="Cole G.T."/>
            <person name="Henn M.R."/>
            <person name="Birren B.W."/>
            <person name="Taylor J.W."/>
        </authorList>
    </citation>
    <scope>NUCLEOTIDE SEQUENCE [LARGE SCALE GENOMIC DNA]</scope>
    <source>
        <strain evidence="3">RMSCC 3488</strain>
    </source>
</reference>
<reference evidence="2 3" key="1">
    <citation type="submission" date="2007-06" db="EMBL/GenBank/DDBJ databases">
        <title>The Genome Sequence of Coccidioides posadasii RMSCC_3488.</title>
        <authorList>
            <consortium name="Coccidioides Genome Resources Consortium"/>
            <consortium name="The Broad Institute Genome Sequencing Platform"/>
            <person name="Henn M.R."/>
            <person name="Sykes S."/>
            <person name="Young S."/>
            <person name="Jaffe D."/>
            <person name="Berlin A."/>
            <person name="Alvarez P."/>
            <person name="Butler J."/>
            <person name="Gnerre S."/>
            <person name="Grabherr M."/>
            <person name="Mauceli E."/>
            <person name="Brockman W."/>
            <person name="Kodira C."/>
            <person name="Alvarado L."/>
            <person name="Zeng Q."/>
            <person name="Crawford M."/>
            <person name="Antoine C."/>
            <person name="Devon K."/>
            <person name="Galgiani J."/>
            <person name="Orsborn K."/>
            <person name="Lewis M.L."/>
            <person name="Nusbaum C."/>
            <person name="Galagan J."/>
            <person name="Birren B."/>
        </authorList>
    </citation>
    <scope>NUCLEOTIDE SEQUENCE [LARGE SCALE GENOMIC DNA]</scope>
    <source>
        <strain evidence="2 3">RMSCC 3488</strain>
    </source>
</reference>
<name>A0A0J6FHV6_COCPO</name>
<evidence type="ECO:0000313" key="3">
    <source>
        <dbReference type="Proteomes" id="UP000054567"/>
    </source>
</evidence>
<dbReference type="Proteomes" id="UP000054567">
    <property type="component" value="Unassembled WGS sequence"/>
</dbReference>
<evidence type="ECO:0000256" key="1">
    <source>
        <dbReference type="SAM" id="MobiDB-lite"/>
    </source>
</evidence>
<reference evidence="3" key="3">
    <citation type="journal article" date="2010" name="Genome Res.">
        <title>Population genomic sequencing of Coccidioides fungi reveals recent hybridization and transposon control.</title>
        <authorList>
            <person name="Neafsey D.E."/>
            <person name="Barker B.M."/>
            <person name="Sharpton T.J."/>
            <person name="Stajich J.E."/>
            <person name="Park D.J."/>
            <person name="Whiston E."/>
            <person name="Hung C.-Y."/>
            <person name="McMahan C."/>
            <person name="White J."/>
            <person name="Sykes S."/>
            <person name="Heiman D."/>
            <person name="Young S."/>
            <person name="Zeng Q."/>
            <person name="Abouelleil A."/>
            <person name="Aftuck L."/>
            <person name="Bessette D."/>
            <person name="Brown A."/>
            <person name="FitzGerald M."/>
            <person name="Lui A."/>
            <person name="Macdonald J.P."/>
            <person name="Priest M."/>
            <person name="Orbach M.J."/>
            <person name="Galgiani J.N."/>
            <person name="Kirkland T.N."/>
            <person name="Cole G.T."/>
            <person name="Birren B.W."/>
            <person name="Henn M.R."/>
            <person name="Taylor J.W."/>
            <person name="Rounsley S.D."/>
        </authorList>
    </citation>
    <scope>NUCLEOTIDE SEQUENCE [LARGE SCALE GENOMIC DNA]</scope>
    <source>
        <strain evidence="3">RMSCC 3488</strain>
    </source>
</reference>